<organism evidence="1">
    <name type="scientific">Darwinula stevensoni</name>
    <dbReference type="NCBI Taxonomy" id="69355"/>
    <lineage>
        <taxon>Eukaryota</taxon>
        <taxon>Metazoa</taxon>
        <taxon>Ecdysozoa</taxon>
        <taxon>Arthropoda</taxon>
        <taxon>Crustacea</taxon>
        <taxon>Oligostraca</taxon>
        <taxon>Ostracoda</taxon>
        <taxon>Podocopa</taxon>
        <taxon>Podocopida</taxon>
        <taxon>Darwinulocopina</taxon>
        <taxon>Darwinuloidea</taxon>
        <taxon>Darwinulidae</taxon>
        <taxon>Darwinula</taxon>
    </lineage>
</organism>
<sequence length="233" mass="26017">VVDKNFEKKAKQCAESCFKDCTWEGYAGLRYTSLCGGSGSCDPNWDDALKAWQDEIKQLSRGYVCIINNPPCHAYNYRESDGSCQLVTDSTSDLVEDDEFQAFAEIVCLMEHPRIEGAKAIPDKGWDGKYPSPKGVMVTFTCENPQGFTDGSQKHSATCAVKDPDSWFFNLDFQHIRCESPVRDIYYMLNHYRASVARGEVKGCLDCDGNPLPTALNMNELASLPLFPFSSRG</sequence>
<dbReference type="EMBL" id="LR900182">
    <property type="protein sequence ID" value="CAD7244577.1"/>
    <property type="molecule type" value="Genomic_DNA"/>
</dbReference>
<name>A0A7R9A399_9CRUS</name>
<protein>
    <submittedName>
        <fullName evidence="1">Uncharacterized protein</fullName>
    </submittedName>
</protein>
<evidence type="ECO:0000313" key="2">
    <source>
        <dbReference type="Proteomes" id="UP000677054"/>
    </source>
</evidence>
<accession>A0A7R9A399</accession>
<gene>
    <name evidence="1" type="ORF">DSTB1V02_LOCUS4471</name>
</gene>
<dbReference type="AlphaFoldDB" id="A0A7R9A399"/>
<keyword evidence="2" id="KW-1185">Reference proteome</keyword>
<evidence type="ECO:0000313" key="1">
    <source>
        <dbReference type="EMBL" id="CAD7244577.1"/>
    </source>
</evidence>
<dbReference type="EMBL" id="CAJPEV010000665">
    <property type="protein sequence ID" value="CAG0887398.1"/>
    <property type="molecule type" value="Genomic_DNA"/>
</dbReference>
<feature type="non-terminal residue" evidence="1">
    <location>
        <position position="1"/>
    </location>
</feature>
<proteinExistence type="predicted"/>
<reference evidence="1" key="1">
    <citation type="submission" date="2020-11" db="EMBL/GenBank/DDBJ databases">
        <authorList>
            <person name="Tran Van P."/>
        </authorList>
    </citation>
    <scope>NUCLEOTIDE SEQUENCE</scope>
</reference>
<dbReference type="Proteomes" id="UP000677054">
    <property type="component" value="Unassembled WGS sequence"/>
</dbReference>